<feature type="compositionally biased region" description="Low complexity" evidence="1">
    <location>
        <begin position="14"/>
        <end position="23"/>
    </location>
</feature>
<feature type="compositionally biased region" description="Basic residues" evidence="1">
    <location>
        <begin position="30"/>
        <end position="40"/>
    </location>
</feature>
<feature type="compositionally biased region" description="Pro residues" evidence="1">
    <location>
        <begin position="41"/>
        <end position="50"/>
    </location>
</feature>
<reference evidence="2 3" key="1">
    <citation type="journal article" date="2019" name="Commun. Biol.">
        <title>The bagworm genome reveals a unique fibroin gene that provides high tensile strength.</title>
        <authorList>
            <person name="Kono N."/>
            <person name="Nakamura H."/>
            <person name="Ohtoshi R."/>
            <person name="Tomita M."/>
            <person name="Numata K."/>
            <person name="Arakawa K."/>
        </authorList>
    </citation>
    <scope>NUCLEOTIDE SEQUENCE [LARGE SCALE GENOMIC DNA]</scope>
</reference>
<keyword evidence="3" id="KW-1185">Reference proteome</keyword>
<proteinExistence type="predicted"/>
<dbReference type="AlphaFoldDB" id="A0A4C1XUA7"/>
<comment type="caution">
    <text evidence="2">The sequence shown here is derived from an EMBL/GenBank/DDBJ whole genome shotgun (WGS) entry which is preliminary data.</text>
</comment>
<dbReference type="EMBL" id="BGZK01000938">
    <property type="protein sequence ID" value="GBP65755.1"/>
    <property type="molecule type" value="Genomic_DNA"/>
</dbReference>
<name>A0A4C1XUA7_EUMVA</name>
<gene>
    <name evidence="2" type="ORF">EVAR_44400_1</name>
</gene>
<accession>A0A4C1XUA7</accession>
<evidence type="ECO:0000313" key="2">
    <source>
        <dbReference type="EMBL" id="GBP65755.1"/>
    </source>
</evidence>
<organism evidence="2 3">
    <name type="scientific">Eumeta variegata</name>
    <name type="common">Bagworm moth</name>
    <name type="synonym">Eumeta japonica</name>
    <dbReference type="NCBI Taxonomy" id="151549"/>
    <lineage>
        <taxon>Eukaryota</taxon>
        <taxon>Metazoa</taxon>
        <taxon>Ecdysozoa</taxon>
        <taxon>Arthropoda</taxon>
        <taxon>Hexapoda</taxon>
        <taxon>Insecta</taxon>
        <taxon>Pterygota</taxon>
        <taxon>Neoptera</taxon>
        <taxon>Endopterygota</taxon>
        <taxon>Lepidoptera</taxon>
        <taxon>Glossata</taxon>
        <taxon>Ditrysia</taxon>
        <taxon>Tineoidea</taxon>
        <taxon>Psychidae</taxon>
        <taxon>Oiketicinae</taxon>
        <taxon>Eumeta</taxon>
    </lineage>
</organism>
<feature type="compositionally biased region" description="Low complexity" evidence="1">
    <location>
        <begin position="51"/>
        <end position="61"/>
    </location>
</feature>
<evidence type="ECO:0000313" key="3">
    <source>
        <dbReference type="Proteomes" id="UP000299102"/>
    </source>
</evidence>
<dbReference type="Proteomes" id="UP000299102">
    <property type="component" value="Unassembled WGS sequence"/>
</dbReference>
<evidence type="ECO:0000256" key="1">
    <source>
        <dbReference type="SAM" id="MobiDB-lite"/>
    </source>
</evidence>
<feature type="region of interest" description="Disordered" evidence="1">
    <location>
        <begin position="1"/>
        <end position="82"/>
    </location>
</feature>
<protein>
    <submittedName>
        <fullName evidence="2">Uncharacterized protein</fullName>
    </submittedName>
</protein>
<sequence>MGRPQRRGRRDAARPAGRRCAGALSQFGGRARRARHRRAPRAPPRAPPARRPAAAAARVAPGSAGTSPRSPRRFFRPVHFEETPPPTRKLLHSLLDSEGRCFKPLTLDIFTALVIADSTLPLDQLEGLQFQVFRSEIKKCRGYVWALRSNKKKLT</sequence>